<reference evidence="3 4" key="1">
    <citation type="submission" date="2017-03" db="EMBL/GenBank/DDBJ databases">
        <title>Salmonella serotype comparative study.</title>
        <authorList>
            <person name="Liao J."/>
        </authorList>
    </citation>
    <scope>NUCLEOTIDE SEQUENCE [LARGE SCALE GENOMIC DNA]</scope>
    <source>
        <strain evidence="3 4">NY_FSL S10-1448</strain>
    </source>
</reference>
<feature type="region of interest" description="Disordered" evidence="1">
    <location>
        <begin position="230"/>
        <end position="256"/>
    </location>
</feature>
<dbReference type="Proteomes" id="UP000868515">
    <property type="component" value="Unassembled WGS sequence"/>
</dbReference>
<dbReference type="AlphaFoldDB" id="A0A974QCE5"/>
<evidence type="ECO:0000313" key="3">
    <source>
        <dbReference type="EMBL" id="OSD56968.1"/>
    </source>
</evidence>
<feature type="compositionally biased region" description="Basic and acidic residues" evidence="1">
    <location>
        <begin position="230"/>
        <end position="243"/>
    </location>
</feature>
<proteinExistence type="predicted"/>
<accession>A0A974QCE5</accession>
<feature type="compositionally biased region" description="Polar residues" evidence="1">
    <location>
        <begin position="244"/>
        <end position="256"/>
    </location>
</feature>
<name>A0A974QCE5_SALET</name>
<organism evidence="3 4">
    <name type="scientific">Salmonella enterica subsp. enterica serovar Rough O:d:1,7</name>
    <dbReference type="NCBI Taxonomy" id="1974323"/>
    <lineage>
        <taxon>Bacteria</taxon>
        <taxon>Pseudomonadati</taxon>
        <taxon>Pseudomonadota</taxon>
        <taxon>Gammaproteobacteria</taxon>
        <taxon>Enterobacterales</taxon>
        <taxon>Enterobacteriaceae</taxon>
        <taxon>Salmonella</taxon>
    </lineage>
</organism>
<dbReference type="EMBL" id="NBPI01000079">
    <property type="protein sequence ID" value="OSD56968.1"/>
    <property type="molecule type" value="Genomic_DNA"/>
</dbReference>
<gene>
    <name evidence="3" type="ORF">R537_29795</name>
</gene>
<evidence type="ECO:0000313" key="4">
    <source>
        <dbReference type="Proteomes" id="UP000868515"/>
    </source>
</evidence>
<feature type="signal peptide" evidence="2">
    <location>
        <begin position="1"/>
        <end position="26"/>
    </location>
</feature>
<evidence type="ECO:0000256" key="1">
    <source>
        <dbReference type="SAM" id="MobiDB-lite"/>
    </source>
</evidence>
<sequence>MKMNHMSLMKRGVLLSLVLLSPAILAAENLNFNYTRSDVSGLDPRLSKLAKACHTLTDPMVIHVLFGPMSTQYMKVTMTVYGKKAGKGYAVYSSSGAGLKKNTADPDLVVPWVVSNKGSASGIAYNDVTTPDYHTVYDDPFCFTLDAGSSGTGGGFAPSKGYAPIYDLPPYAKGYGPKDYQKYCMNFNRVNGGENTYWPDYNTRPQAVIEGMAKPWNEYQGKYIFYRHKEDKPTGTSSHHTESQDYSPSVNQSGGSDSVPGVVLNFPVYKEGSGYSNITKGKFLVTLDNRNVTSLELDISQNVPGHEPSHAVFRWQRSEGLSNVLAFQGMTQQSRLMPAGDIENDPYKGASFYTRDVASGYFRGTLVAGKSLNSTYTDYNKFMPLSLPPATPGDINLVNTDSLTFKIGMTNGTAGGDPMVTVFGQPLKFGPLYAGDKEMISAMKVRNACY</sequence>
<comment type="caution">
    <text evidence="3">The sequence shown here is derived from an EMBL/GenBank/DDBJ whole genome shotgun (WGS) entry which is preliminary data.</text>
</comment>
<evidence type="ECO:0000256" key="2">
    <source>
        <dbReference type="SAM" id="SignalP"/>
    </source>
</evidence>
<dbReference type="RefSeq" id="WP_223366013.1">
    <property type="nucleotide sequence ID" value="NZ_NBPI01000079.1"/>
</dbReference>
<protein>
    <submittedName>
        <fullName evidence="3">Uncharacterized protein</fullName>
    </submittedName>
</protein>
<feature type="chain" id="PRO_5037685892" evidence="2">
    <location>
        <begin position="27"/>
        <end position="450"/>
    </location>
</feature>
<keyword evidence="2" id="KW-0732">Signal</keyword>